<keyword evidence="6" id="KW-0663">Pyridoxal phosphate</keyword>
<sequence length="395" mass="42259">MDKPHQGPQPIYLDNAATTRPLPEVILTMGQVLYDTFANPSSTHTAGRDAKVVVETSRREIAALLGARSSQVFFTSGGTESDNTVLRGAVRAGIRRIVSCRAEHHAVTRTLEAIEQENGADTPHPVRVEYVGLEADGRLRMDELERILSCGEDTPTLVSLMHANNETGNLYDLCAIGELCHRYGALYHTDAVQTVGRVALDLGKLPVDFLSASAHKFHGPKGVGLLYIRQEGSLPAWILGGGQERGMRSGTENVAGIAGMCCALRIATERMQQDAAEVSRLRDRLVRGLETMPGVRFNGLCRQGGDETLPGVVNITLPVKKDASIVLLSLDMAGVQVSAGSACMAGALEPSAVLGQLYGPQDPMAGCPSLRVSIGRFNTPQEIDAAVEAIRKLLS</sequence>
<dbReference type="InterPro" id="IPR020578">
    <property type="entry name" value="Aminotrans_V_PyrdxlP_BS"/>
</dbReference>
<evidence type="ECO:0000256" key="1">
    <source>
        <dbReference type="ARBA" id="ARBA00001933"/>
    </source>
</evidence>
<dbReference type="GO" id="GO:0051536">
    <property type="term" value="F:iron-sulfur cluster binding"/>
    <property type="evidence" value="ECO:0007669"/>
    <property type="project" value="UniProtKB-KW"/>
</dbReference>
<comment type="cofactor">
    <cofactor evidence="1 10">
        <name>pyridoxal 5'-phosphate</name>
        <dbReference type="ChEBI" id="CHEBI:597326"/>
    </cofactor>
</comment>
<dbReference type="AlphaFoldDB" id="A0A9D1HB61"/>
<comment type="catalytic activity">
    <reaction evidence="9">
        <text>(sulfur carrier)-H + L-cysteine = (sulfur carrier)-SH + L-alanine</text>
        <dbReference type="Rhea" id="RHEA:43892"/>
        <dbReference type="Rhea" id="RHEA-COMP:14737"/>
        <dbReference type="Rhea" id="RHEA-COMP:14739"/>
        <dbReference type="ChEBI" id="CHEBI:29917"/>
        <dbReference type="ChEBI" id="CHEBI:35235"/>
        <dbReference type="ChEBI" id="CHEBI:57972"/>
        <dbReference type="ChEBI" id="CHEBI:64428"/>
        <dbReference type="EC" id="2.8.1.7"/>
    </reaction>
</comment>
<proteinExistence type="inferred from homology"/>
<evidence type="ECO:0000256" key="10">
    <source>
        <dbReference type="RuleBase" id="RU004504"/>
    </source>
</evidence>
<dbReference type="InterPro" id="IPR015422">
    <property type="entry name" value="PyrdxlP-dep_Trfase_small"/>
</dbReference>
<evidence type="ECO:0000256" key="7">
    <source>
        <dbReference type="ARBA" id="ARBA00023004"/>
    </source>
</evidence>
<evidence type="ECO:0000313" key="13">
    <source>
        <dbReference type="Proteomes" id="UP000824161"/>
    </source>
</evidence>
<evidence type="ECO:0000256" key="3">
    <source>
        <dbReference type="ARBA" id="ARBA00012239"/>
    </source>
</evidence>
<dbReference type="GO" id="GO:0031071">
    <property type="term" value="F:cysteine desulfurase activity"/>
    <property type="evidence" value="ECO:0007669"/>
    <property type="project" value="UniProtKB-EC"/>
</dbReference>
<protein>
    <recommendedName>
        <fullName evidence="3">cysteine desulfurase</fullName>
        <ecNumber evidence="3">2.8.1.7</ecNumber>
    </recommendedName>
</protein>
<dbReference type="Proteomes" id="UP000824161">
    <property type="component" value="Unassembled WGS sequence"/>
</dbReference>
<organism evidence="12 13">
    <name type="scientific">Candidatus Merdimorpha stercoravium</name>
    <dbReference type="NCBI Taxonomy" id="2840863"/>
    <lineage>
        <taxon>Bacteria</taxon>
        <taxon>Pseudomonadati</taxon>
        <taxon>Bacteroidota</taxon>
        <taxon>Flavobacteriia</taxon>
        <taxon>Flavobacteriales</taxon>
        <taxon>Candidatus Merdimorpha</taxon>
    </lineage>
</organism>
<name>A0A9D1HB61_9FLAO</name>
<dbReference type="PANTHER" id="PTHR11601:SF34">
    <property type="entry name" value="CYSTEINE DESULFURASE"/>
    <property type="match status" value="1"/>
</dbReference>
<dbReference type="InterPro" id="IPR000192">
    <property type="entry name" value="Aminotrans_V_dom"/>
</dbReference>
<dbReference type="PROSITE" id="PS00595">
    <property type="entry name" value="AA_TRANSFER_CLASS_5"/>
    <property type="match status" value="1"/>
</dbReference>
<evidence type="ECO:0000256" key="9">
    <source>
        <dbReference type="ARBA" id="ARBA00050776"/>
    </source>
</evidence>
<comment type="similarity">
    <text evidence="2">Belongs to the class-V pyridoxal-phosphate-dependent aminotransferase family. NifS/IscS subfamily.</text>
</comment>
<feature type="domain" description="Aminotransferase class V" evidence="11">
    <location>
        <begin position="11"/>
        <end position="385"/>
    </location>
</feature>
<reference evidence="12" key="1">
    <citation type="submission" date="2020-10" db="EMBL/GenBank/DDBJ databases">
        <authorList>
            <person name="Gilroy R."/>
        </authorList>
    </citation>
    <scope>NUCLEOTIDE SEQUENCE</scope>
    <source>
        <strain evidence="12">1383</strain>
    </source>
</reference>
<evidence type="ECO:0000256" key="6">
    <source>
        <dbReference type="ARBA" id="ARBA00022898"/>
    </source>
</evidence>
<dbReference type="Gene3D" id="3.40.640.10">
    <property type="entry name" value="Type I PLP-dependent aspartate aminotransferase-like (Major domain)"/>
    <property type="match status" value="1"/>
</dbReference>
<dbReference type="Gene3D" id="3.90.1150.10">
    <property type="entry name" value="Aspartate Aminotransferase, domain 1"/>
    <property type="match status" value="1"/>
</dbReference>
<evidence type="ECO:0000256" key="5">
    <source>
        <dbReference type="ARBA" id="ARBA00022723"/>
    </source>
</evidence>
<evidence type="ECO:0000256" key="2">
    <source>
        <dbReference type="ARBA" id="ARBA00006490"/>
    </source>
</evidence>
<dbReference type="EC" id="2.8.1.7" evidence="3"/>
<accession>A0A9D1HB61</accession>
<dbReference type="InterPro" id="IPR016454">
    <property type="entry name" value="Cysteine_dSase"/>
</dbReference>
<gene>
    <name evidence="12" type="ORF">IAC44_04900</name>
</gene>
<evidence type="ECO:0000259" key="11">
    <source>
        <dbReference type="Pfam" id="PF00266"/>
    </source>
</evidence>
<dbReference type="InterPro" id="IPR015424">
    <property type="entry name" value="PyrdxlP-dep_Trfase"/>
</dbReference>
<evidence type="ECO:0000313" key="12">
    <source>
        <dbReference type="EMBL" id="HIT98160.1"/>
    </source>
</evidence>
<dbReference type="SUPFAM" id="SSF53383">
    <property type="entry name" value="PLP-dependent transferases"/>
    <property type="match status" value="1"/>
</dbReference>
<comment type="caution">
    <text evidence="12">The sequence shown here is derived from an EMBL/GenBank/DDBJ whole genome shotgun (WGS) entry which is preliminary data.</text>
</comment>
<dbReference type="EMBL" id="DVLY01000114">
    <property type="protein sequence ID" value="HIT98160.1"/>
    <property type="molecule type" value="Genomic_DNA"/>
</dbReference>
<dbReference type="InterPro" id="IPR015421">
    <property type="entry name" value="PyrdxlP-dep_Trfase_major"/>
</dbReference>
<evidence type="ECO:0000256" key="8">
    <source>
        <dbReference type="ARBA" id="ARBA00023014"/>
    </source>
</evidence>
<keyword evidence="5" id="KW-0479">Metal-binding</keyword>
<reference evidence="12" key="2">
    <citation type="journal article" date="2021" name="PeerJ">
        <title>Extensive microbial diversity within the chicken gut microbiome revealed by metagenomics and culture.</title>
        <authorList>
            <person name="Gilroy R."/>
            <person name="Ravi A."/>
            <person name="Getino M."/>
            <person name="Pursley I."/>
            <person name="Horton D.L."/>
            <person name="Alikhan N.F."/>
            <person name="Baker D."/>
            <person name="Gharbi K."/>
            <person name="Hall N."/>
            <person name="Watson M."/>
            <person name="Adriaenssens E.M."/>
            <person name="Foster-Nyarko E."/>
            <person name="Jarju S."/>
            <person name="Secka A."/>
            <person name="Antonio M."/>
            <person name="Oren A."/>
            <person name="Chaudhuri R.R."/>
            <person name="La Ragione R."/>
            <person name="Hildebrand F."/>
            <person name="Pallen M.J."/>
        </authorList>
    </citation>
    <scope>NUCLEOTIDE SEQUENCE</scope>
    <source>
        <strain evidence="12">1383</strain>
    </source>
</reference>
<keyword evidence="8" id="KW-0411">Iron-sulfur</keyword>
<dbReference type="Gene3D" id="1.10.260.50">
    <property type="match status" value="1"/>
</dbReference>
<dbReference type="Pfam" id="PF00266">
    <property type="entry name" value="Aminotran_5"/>
    <property type="match status" value="1"/>
</dbReference>
<keyword evidence="4" id="KW-0808">Transferase</keyword>
<keyword evidence="7" id="KW-0408">Iron</keyword>
<dbReference type="PANTHER" id="PTHR11601">
    <property type="entry name" value="CYSTEINE DESULFURYLASE FAMILY MEMBER"/>
    <property type="match status" value="1"/>
</dbReference>
<dbReference type="PIRSF" id="PIRSF005572">
    <property type="entry name" value="NifS"/>
    <property type="match status" value="1"/>
</dbReference>
<dbReference type="GO" id="GO:0046872">
    <property type="term" value="F:metal ion binding"/>
    <property type="evidence" value="ECO:0007669"/>
    <property type="project" value="UniProtKB-KW"/>
</dbReference>
<evidence type="ECO:0000256" key="4">
    <source>
        <dbReference type="ARBA" id="ARBA00022679"/>
    </source>
</evidence>